<gene>
    <name evidence="2" type="ordered locus">Shell_1245</name>
</gene>
<feature type="transmembrane region" description="Helical" evidence="1">
    <location>
        <begin position="838"/>
        <end position="859"/>
    </location>
</feature>
<keyword evidence="1" id="KW-0812">Transmembrane</keyword>
<sequence>MTTRSLFGIILLVSMVLALGIGTLPVIQIARATITGRPTVYFFNGTNITTGDPLSVPAFLGTGQYLAIDLRNTSISGAQIWVWFSKDGSATIASGDAVYIGPIYMGDVVASTPATIQVPVYAPFNKTVGDYVAVSIGYNWVNITKLPGMFDGGTTYWIKVTDVNPSERPNIPSSDVAVSTNRLMFEPSFDAYSVVDNDFTTVPNEPIIVRGYSTAIGGEYDVTVDSSVVATVSTQVITEPAVPPNPEWTWGGFEAQIEAPDLELRLGTENASSFTVSVMNNSATLASWNFTQEPRRVCIDSTPYENEGDYTGSLILNTGEQYSIRMRNFPYEGSVDIKLDNTVIATNVALDEHGSVLNYTIVIPYLPSGTYNMTFTDNDGVVYWFKVTVNLTVTPYITVEPTEGYVGDQVTVCGYNFNAYEGQNINIWFHVSSITGMYYRALNFTVPAPHWCVVITVPNATYGSHYVLATEDDPLAPQYTTTPPNEIARTEFFVKSKLVVEPAKVSCNGEMLKIIGTGFPGHHDYDIIIDMSYFYLARSDDYGFLHAKVPVTGCCCGGVHSVALYDSSGPAVPVAVAYFNVTGPTLQDVMNRLDSINGSLVSIQGDIAVIQTQLGDVRVGIDDLKAMITSMGDEVLLKLDDMNSSLANLVITKNGEVVATITAQIDELRPIIRDINNGVATIQTNLGTVMADASAILGNQARILELVVVNNNTLAVIQTKVGEVLASINAVNDLINSKVLVDTGNILSKLDSVMGSLADIKSMSTDVKGGINDIKNSLSGLNGKVDDLSGKIDSSTSTLSSKIDKSTGDLSSKIDNLGTSITDKLSKSTGDLTNLVNMYGITSIILIIIAIVAALYGAFRKKP</sequence>
<dbReference type="AlphaFoldDB" id="D7D997"/>
<dbReference type="STRING" id="591019.Shell_1245"/>
<protein>
    <submittedName>
        <fullName evidence="2">Putative methyl-accepting chemotaxis sensory transducer</fullName>
    </submittedName>
</protein>
<reference evidence="2 3" key="2">
    <citation type="journal article" date="2011" name="Stand. Genomic Sci.">
        <title>Complete genome sequence of Staphylothermus hellenicus P8.</title>
        <authorList>
            <person name="Anderson I."/>
            <person name="Wirth R."/>
            <person name="Lucas S."/>
            <person name="Copeland A."/>
            <person name="Lapidus A."/>
            <person name="Cheng J.F."/>
            <person name="Goodwin L."/>
            <person name="Pitluck S."/>
            <person name="Davenport K."/>
            <person name="Detter J.C."/>
            <person name="Han C."/>
            <person name="Tapia R."/>
            <person name="Land M."/>
            <person name="Hauser L."/>
            <person name="Pati A."/>
            <person name="Mikhailova N."/>
            <person name="Woyke T."/>
            <person name="Klenk H.P."/>
            <person name="Kyrpides N."/>
            <person name="Ivanova N."/>
        </authorList>
    </citation>
    <scope>NUCLEOTIDE SEQUENCE [LARGE SCALE GENOMIC DNA]</scope>
    <source>
        <strain evidence="3">DSM 12710 / JCM 10830 / BK20S6-10-b1 / P8</strain>
    </source>
</reference>
<keyword evidence="1" id="KW-1133">Transmembrane helix</keyword>
<name>D7D997_STAHD</name>
<keyword evidence="3" id="KW-1185">Reference proteome</keyword>
<dbReference type="GeneID" id="9234534"/>
<proteinExistence type="predicted"/>
<dbReference type="HOGENOM" id="CLU_331687_0_0_2"/>
<dbReference type="RefSeq" id="WP_013143541.1">
    <property type="nucleotide sequence ID" value="NC_014205.1"/>
</dbReference>
<evidence type="ECO:0000256" key="1">
    <source>
        <dbReference type="SAM" id="Phobius"/>
    </source>
</evidence>
<evidence type="ECO:0000313" key="2">
    <source>
        <dbReference type="EMBL" id="ADI32343.1"/>
    </source>
</evidence>
<evidence type="ECO:0000313" key="3">
    <source>
        <dbReference type="Proteomes" id="UP000002573"/>
    </source>
</evidence>
<reference evidence="3" key="1">
    <citation type="submission" date="2010-05" db="EMBL/GenBank/DDBJ databases">
        <title>Complete sequence of Staphylothermus hellenicus DSM 12710.</title>
        <authorList>
            <consortium name="US DOE Joint Genome Institute"/>
            <person name="Lucas S."/>
            <person name="Copeland A."/>
            <person name="Lapidus A."/>
            <person name="Cheng J.-F."/>
            <person name="Bruce D."/>
            <person name="Goodwin L."/>
            <person name="Pitluck S."/>
            <person name="Davenport K."/>
            <person name="Detter J.C."/>
            <person name="Han C."/>
            <person name="Tapia R."/>
            <person name="Larimer F."/>
            <person name="Land M."/>
            <person name="Hauser L."/>
            <person name="Kyrpides N."/>
            <person name="Mikhailova N."/>
            <person name="Anderson I.J."/>
            <person name="Woyke T."/>
        </authorList>
    </citation>
    <scope>NUCLEOTIDE SEQUENCE [LARGE SCALE GENOMIC DNA]</scope>
    <source>
        <strain evidence="3">DSM 12710 / JCM 10830 / BK20S6-10-b1 / P8</strain>
    </source>
</reference>
<accession>D7D997</accession>
<organism evidence="2 3">
    <name type="scientific">Staphylothermus hellenicus (strain DSM 12710 / JCM 10830 / BK20S6-10-b1 / P8)</name>
    <dbReference type="NCBI Taxonomy" id="591019"/>
    <lineage>
        <taxon>Archaea</taxon>
        <taxon>Thermoproteota</taxon>
        <taxon>Thermoprotei</taxon>
        <taxon>Desulfurococcales</taxon>
        <taxon>Desulfurococcaceae</taxon>
        <taxon>Staphylothermus</taxon>
    </lineage>
</organism>
<keyword evidence="1" id="KW-0472">Membrane</keyword>
<dbReference type="Proteomes" id="UP000002573">
    <property type="component" value="Chromosome"/>
</dbReference>
<dbReference type="KEGG" id="shc:Shell_1245"/>
<dbReference type="eggNOG" id="arCOG06364">
    <property type="taxonomic scope" value="Archaea"/>
</dbReference>
<dbReference type="EMBL" id="CP002051">
    <property type="protein sequence ID" value="ADI32343.1"/>
    <property type="molecule type" value="Genomic_DNA"/>
</dbReference>